<dbReference type="GO" id="GO:0047429">
    <property type="term" value="F:nucleoside triphosphate diphosphatase activity"/>
    <property type="evidence" value="ECO:0007669"/>
    <property type="project" value="UniProtKB-EC"/>
</dbReference>
<dbReference type="EMBL" id="DTBZ01000131">
    <property type="protein sequence ID" value="HGQ18709.1"/>
    <property type="molecule type" value="Genomic_DNA"/>
</dbReference>
<dbReference type="PANTHER" id="PTHR43213">
    <property type="entry name" value="BIFUNCTIONAL DTTP/UTP PYROPHOSPHATASE/METHYLTRANSFERASE PROTEIN-RELATED"/>
    <property type="match status" value="1"/>
</dbReference>
<comment type="subcellular location">
    <subcellularLocation>
        <location evidence="3">Cytoplasm</location>
    </subcellularLocation>
</comment>
<dbReference type="GO" id="GO:0005737">
    <property type="term" value="C:cytoplasm"/>
    <property type="evidence" value="ECO:0007669"/>
    <property type="project" value="UniProtKB-SubCell"/>
</dbReference>
<dbReference type="Gene3D" id="3.90.950.10">
    <property type="match status" value="1"/>
</dbReference>
<dbReference type="GO" id="GO:0009117">
    <property type="term" value="P:nucleotide metabolic process"/>
    <property type="evidence" value="ECO:0007669"/>
    <property type="project" value="UniProtKB-KW"/>
</dbReference>
<evidence type="ECO:0000313" key="4">
    <source>
        <dbReference type="EMBL" id="HGQ18709.1"/>
    </source>
</evidence>
<dbReference type="SUPFAM" id="SSF52972">
    <property type="entry name" value="ITPase-like"/>
    <property type="match status" value="1"/>
</dbReference>
<dbReference type="PANTHER" id="PTHR43213:SF5">
    <property type="entry name" value="BIFUNCTIONAL DTTP_UTP PYROPHOSPHATASE_METHYLTRANSFERASE PROTEIN-RELATED"/>
    <property type="match status" value="1"/>
</dbReference>
<comment type="catalytic activity">
    <reaction evidence="3">
        <text>dTTP + H2O = dTMP + diphosphate + H(+)</text>
        <dbReference type="Rhea" id="RHEA:28534"/>
        <dbReference type="ChEBI" id="CHEBI:15377"/>
        <dbReference type="ChEBI" id="CHEBI:15378"/>
        <dbReference type="ChEBI" id="CHEBI:33019"/>
        <dbReference type="ChEBI" id="CHEBI:37568"/>
        <dbReference type="ChEBI" id="CHEBI:63528"/>
        <dbReference type="EC" id="3.6.1.9"/>
    </reaction>
</comment>
<evidence type="ECO:0000256" key="2">
    <source>
        <dbReference type="ARBA" id="ARBA00022801"/>
    </source>
</evidence>
<comment type="function">
    <text evidence="3">Nucleoside triphosphate pyrophosphatase that hydrolyzes dTTP and UTP. May have a dual role in cell division arrest and in preventing the incorporation of modified nucleotides into cellular nucleic acids.</text>
</comment>
<comment type="caution">
    <text evidence="4">The sequence shown here is derived from an EMBL/GenBank/DDBJ whole genome shotgun (WGS) entry which is preliminary data.</text>
</comment>
<dbReference type="CDD" id="cd00555">
    <property type="entry name" value="Maf"/>
    <property type="match status" value="1"/>
</dbReference>
<dbReference type="AlphaFoldDB" id="A0A7J3JSZ6"/>
<dbReference type="PIRSF" id="PIRSF006305">
    <property type="entry name" value="Maf"/>
    <property type="match status" value="1"/>
</dbReference>
<sequence>MKCIVLASNSLRRIELFRKMGIDVVAIAPNVEEVIYVGDPFRTVLENSKRKVLSVFDRAPHNSIIIGIDTAIFNPMIGVIGKPKTIEEAERMLMSFSGKYHMVIGGVTLLDKETGKTTEFTDITIVKFRDVTEDEIKLYISIENPLDKAGAYAIQGLAAFFIESIIGDYYNVVGLPLSKLYRVLDEEFGFNLLKNLVKR</sequence>
<feature type="site" description="Important for substrate specificity" evidence="3">
    <location>
        <position position="155"/>
    </location>
</feature>
<comment type="caution">
    <text evidence="3">Lacks conserved residue(s) required for the propagation of feature annotation.</text>
</comment>
<keyword evidence="3" id="KW-0546">Nucleotide metabolism</keyword>
<organism evidence="4">
    <name type="scientific">Ignisphaera aggregans</name>
    <dbReference type="NCBI Taxonomy" id="334771"/>
    <lineage>
        <taxon>Archaea</taxon>
        <taxon>Thermoproteota</taxon>
        <taxon>Thermoprotei</taxon>
        <taxon>Desulfurococcales</taxon>
        <taxon>Desulfurococcaceae</taxon>
        <taxon>Ignisphaera</taxon>
    </lineage>
</organism>
<proteinExistence type="inferred from homology"/>
<protein>
    <recommendedName>
        <fullName evidence="3">dTTP/UTP pyrophosphatase</fullName>
        <shortName evidence="3">dTTPase/UTPase</shortName>
        <ecNumber evidence="3">3.6.1.9</ecNumber>
    </recommendedName>
    <alternativeName>
        <fullName evidence="3">Nucleoside triphosphate pyrophosphatase</fullName>
    </alternativeName>
    <alternativeName>
        <fullName evidence="3">Nucleotide pyrophosphatase</fullName>
        <shortName evidence="3">Nucleotide PPase</shortName>
    </alternativeName>
</protein>
<evidence type="ECO:0000256" key="1">
    <source>
        <dbReference type="ARBA" id="ARBA00001968"/>
    </source>
</evidence>
<keyword evidence="3" id="KW-0963">Cytoplasm</keyword>
<comment type="catalytic activity">
    <reaction evidence="3">
        <text>UTP + H2O = UMP + diphosphate + H(+)</text>
        <dbReference type="Rhea" id="RHEA:29395"/>
        <dbReference type="ChEBI" id="CHEBI:15377"/>
        <dbReference type="ChEBI" id="CHEBI:15378"/>
        <dbReference type="ChEBI" id="CHEBI:33019"/>
        <dbReference type="ChEBI" id="CHEBI:46398"/>
        <dbReference type="ChEBI" id="CHEBI:57865"/>
        <dbReference type="EC" id="3.6.1.9"/>
    </reaction>
</comment>
<dbReference type="InterPro" id="IPR029001">
    <property type="entry name" value="ITPase-like_fam"/>
</dbReference>
<evidence type="ECO:0000256" key="3">
    <source>
        <dbReference type="HAMAP-Rule" id="MF_00528"/>
    </source>
</evidence>
<reference evidence="4" key="1">
    <citation type="journal article" date="2020" name="mSystems">
        <title>Genome- and Community-Level Interaction Insights into Carbon Utilization and Element Cycling Functions of Hydrothermarchaeota in Hydrothermal Sediment.</title>
        <authorList>
            <person name="Zhou Z."/>
            <person name="Liu Y."/>
            <person name="Xu W."/>
            <person name="Pan J."/>
            <person name="Luo Z.H."/>
            <person name="Li M."/>
        </authorList>
    </citation>
    <scope>NUCLEOTIDE SEQUENCE [LARGE SCALE GENOMIC DNA]</scope>
    <source>
        <strain evidence="4">SpSt-657</strain>
    </source>
</reference>
<comment type="cofactor">
    <cofactor evidence="1 3">
        <name>a divalent metal cation</name>
        <dbReference type="ChEBI" id="CHEBI:60240"/>
    </cofactor>
</comment>
<dbReference type="HAMAP" id="MF_00528">
    <property type="entry name" value="Maf"/>
    <property type="match status" value="1"/>
</dbReference>
<feature type="site" description="Important for substrate specificity" evidence="3">
    <location>
        <position position="70"/>
    </location>
</feature>
<dbReference type="EC" id="3.6.1.9" evidence="3"/>
<dbReference type="NCBIfam" id="TIGR00172">
    <property type="entry name" value="maf"/>
    <property type="match status" value="1"/>
</dbReference>
<keyword evidence="2 3" id="KW-0378">Hydrolase</keyword>
<dbReference type="Pfam" id="PF02545">
    <property type="entry name" value="Maf"/>
    <property type="match status" value="1"/>
</dbReference>
<gene>
    <name evidence="4" type="primary">maf</name>
    <name evidence="4" type="ORF">ENU30_07050</name>
</gene>
<name>A0A7J3JSZ6_9CREN</name>
<comment type="similarity">
    <text evidence="3">Belongs to the Maf family. YhdE subfamily.</text>
</comment>
<accession>A0A7J3JSZ6</accession>
<dbReference type="InterPro" id="IPR003697">
    <property type="entry name" value="Maf-like"/>
</dbReference>
<feature type="active site" description="Proton acceptor" evidence="3">
    <location>
        <position position="69"/>
    </location>
</feature>
<feature type="site" description="Important for substrate specificity" evidence="3">
    <location>
        <position position="12"/>
    </location>
</feature>